<name>A0ABR0G057_9PEZI</name>
<feature type="domain" description="Myb-like" evidence="6">
    <location>
        <begin position="9"/>
        <end position="64"/>
    </location>
</feature>
<dbReference type="PROSITE" id="PS51293">
    <property type="entry name" value="SANT"/>
    <property type="match status" value="1"/>
</dbReference>
<feature type="domain" description="SANT" evidence="7">
    <location>
        <begin position="68"/>
        <end position="107"/>
    </location>
</feature>
<keyword evidence="4" id="KW-0539">Nucleus</keyword>
<feature type="domain" description="Myb-like" evidence="6">
    <location>
        <begin position="65"/>
        <end position="115"/>
    </location>
</feature>
<evidence type="ECO:0000256" key="3">
    <source>
        <dbReference type="ARBA" id="ARBA00023163"/>
    </source>
</evidence>
<keyword evidence="2" id="KW-0238">DNA-binding</keyword>
<feature type="domain" description="HTH myb-type" evidence="8">
    <location>
        <begin position="9"/>
        <end position="61"/>
    </location>
</feature>
<comment type="caution">
    <text evidence="9">The sequence shown here is derived from an EMBL/GenBank/DDBJ whole genome shotgun (WGS) entry which is preliminary data.</text>
</comment>
<dbReference type="Proteomes" id="UP001322138">
    <property type="component" value="Unassembled WGS sequence"/>
</dbReference>
<dbReference type="Pfam" id="PF13921">
    <property type="entry name" value="Myb_DNA-bind_6"/>
    <property type="match status" value="1"/>
</dbReference>
<feature type="domain" description="Myb-like" evidence="6">
    <location>
        <begin position="116"/>
        <end position="167"/>
    </location>
</feature>
<keyword evidence="1" id="KW-0805">Transcription regulation</keyword>
<evidence type="ECO:0000256" key="1">
    <source>
        <dbReference type="ARBA" id="ARBA00023015"/>
    </source>
</evidence>
<dbReference type="InterPro" id="IPR009057">
    <property type="entry name" value="Homeodomain-like_sf"/>
</dbReference>
<dbReference type="PANTHER" id="PTHR46621">
    <property type="entry name" value="SNRNA-ACTIVATING PROTEIN COMPLEX SUBUNIT 4"/>
    <property type="match status" value="1"/>
</dbReference>
<dbReference type="SMART" id="SM00717">
    <property type="entry name" value="SANT"/>
    <property type="match status" value="3"/>
</dbReference>
<feature type="region of interest" description="Disordered" evidence="5">
    <location>
        <begin position="1"/>
        <end position="21"/>
    </location>
</feature>
<evidence type="ECO:0000256" key="2">
    <source>
        <dbReference type="ARBA" id="ARBA00023125"/>
    </source>
</evidence>
<feature type="compositionally biased region" description="Polar residues" evidence="5">
    <location>
        <begin position="1"/>
        <end position="16"/>
    </location>
</feature>
<gene>
    <name evidence="9" type="ORF">QC761_116130</name>
</gene>
<feature type="compositionally biased region" description="Low complexity" evidence="5">
    <location>
        <begin position="173"/>
        <end position="190"/>
    </location>
</feature>
<sequence length="372" mass="41126">MSPTSSAASKQKTRQVWTPEEDHILSEAVRAETPAHGPISWHKVASHLPGRNNKDCRKRWHYSIINTIRKGTWTKDEDQKLKAAVEVYGARWSKIAEAVGTRNGDQCWKRWYDCLDPSIDKSPWTSDEDARLLHQVSKSGRNWSEIVHKHFPNRTSLSAKNRYSILQRKQENASKSSSKKSAITYSTASSPSPGPSLNYLSPPSIASSSTSTPEPESYPEWFVNSGNSQPSNMDFGSLDQGYSQPGGWYQGGAMSTSHSPSPQLGGAGLEWTTTGSSDTTWSSPDMGIMQSYSPAPPTLLPQQSLGFPELDYSQTRQPPQQQMYEQLSAVDGSISGYNMLGIYQTDALVYEQSEQPVMGFTQPIGYGGGQCW</sequence>
<evidence type="ECO:0000259" key="7">
    <source>
        <dbReference type="PROSITE" id="PS51293"/>
    </source>
</evidence>
<feature type="compositionally biased region" description="Low complexity" evidence="5">
    <location>
        <begin position="271"/>
        <end position="283"/>
    </location>
</feature>
<dbReference type="InterPro" id="IPR017884">
    <property type="entry name" value="SANT_dom"/>
</dbReference>
<dbReference type="Gene3D" id="1.10.10.60">
    <property type="entry name" value="Homeodomain-like"/>
    <property type="match status" value="3"/>
</dbReference>
<protein>
    <submittedName>
        <fullName evidence="9">Uncharacterized protein</fullName>
    </submittedName>
</protein>
<dbReference type="EMBL" id="JAFFGZ010000001">
    <property type="protein sequence ID" value="KAK4649116.1"/>
    <property type="molecule type" value="Genomic_DNA"/>
</dbReference>
<evidence type="ECO:0000256" key="4">
    <source>
        <dbReference type="ARBA" id="ARBA00023242"/>
    </source>
</evidence>
<feature type="compositionally biased region" description="Polar residues" evidence="5">
    <location>
        <begin position="253"/>
        <end position="262"/>
    </location>
</feature>
<dbReference type="CDD" id="cd11660">
    <property type="entry name" value="SANT_TRF"/>
    <property type="match status" value="1"/>
</dbReference>
<feature type="compositionally biased region" description="Low complexity" evidence="5">
    <location>
        <begin position="201"/>
        <end position="220"/>
    </location>
</feature>
<dbReference type="GeneID" id="87894365"/>
<organism evidence="9 10">
    <name type="scientific">Podospora bellae-mahoneyi</name>
    <dbReference type="NCBI Taxonomy" id="2093777"/>
    <lineage>
        <taxon>Eukaryota</taxon>
        <taxon>Fungi</taxon>
        <taxon>Dikarya</taxon>
        <taxon>Ascomycota</taxon>
        <taxon>Pezizomycotina</taxon>
        <taxon>Sordariomycetes</taxon>
        <taxon>Sordariomycetidae</taxon>
        <taxon>Sordariales</taxon>
        <taxon>Podosporaceae</taxon>
        <taxon>Podospora</taxon>
    </lineage>
</organism>
<dbReference type="CDD" id="cd00167">
    <property type="entry name" value="SANT"/>
    <property type="match status" value="2"/>
</dbReference>
<evidence type="ECO:0000313" key="10">
    <source>
        <dbReference type="Proteomes" id="UP001322138"/>
    </source>
</evidence>
<dbReference type="Pfam" id="PF00249">
    <property type="entry name" value="Myb_DNA-binding"/>
    <property type="match status" value="1"/>
</dbReference>
<feature type="domain" description="HTH myb-type" evidence="8">
    <location>
        <begin position="65"/>
        <end position="119"/>
    </location>
</feature>
<feature type="compositionally biased region" description="Polar residues" evidence="5">
    <location>
        <begin position="224"/>
        <end position="234"/>
    </location>
</feature>
<dbReference type="InterPro" id="IPR017930">
    <property type="entry name" value="Myb_dom"/>
</dbReference>
<evidence type="ECO:0000259" key="6">
    <source>
        <dbReference type="PROSITE" id="PS50090"/>
    </source>
</evidence>
<dbReference type="InterPro" id="IPR001005">
    <property type="entry name" value="SANT/Myb"/>
</dbReference>
<dbReference type="PROSITE" id="PS51294">
    <property type="entry name" value="HTH_MYB"/>
    <property type="match status" value="3"/>
</dbReference>
<dbReference type="RefSeq" id="XP_062738091.1">
    <property type="nucleotide sequence ID" value="XM_062874883.1"/>
</dbReference>
<evidence type="ECO:0000256" key="5">
    <source>
        <dbReference type="SAM" id="MobiDB-lite"/>
    </source>
</evidence>
<evidence type="ECO:0000259" key="8">
    <source>
        <dbReference type="PROSITE" id="PS51294"/>
    </source>
</evidence>
<dbReference type="SUPFAM" id="SSF46689">
    <property type="entry name" value="Homeodomain-like"/>
    <property type="match status" value="2"/>
</dbReference>
<dbReference type="PANTHER" id="PTHR46621:SF1">
    <property type="entry name" value="SNRNA-ACTIVATING PROTEIN COMPLEX SUBUNIT 4"/>
    <property type="match status" value="1"/>
</dbReference>
<feature type="domain" description="HTH myb-type" evidence="8">
    <location>
        <begin position="121"/>
        <end position="171"/>
    </location>
</feature>
<dbReference type="PROSITE" id="PS50090">
    <property type="entry name" value="MYB_LIKE"/>
    <property type="match status" value="3"/>
</dbReference>
<accession>A0ABR0G057</accession>
<reference evidence="9 10" key="1">
    <citation type="journal article" date="2023" name="bioRxiv">
        <title>High-quality genome assemblies of four members of thePodospora anserinaspecies complex.</title>
        <authorList>
            <person name="Ament-Velasquez S.L."/>
            <person name="Vogan A.A."/>
            <person name="Wallerman O."/>
            <person name="Hartmann F."/>
            <person name="Gautier V."/>
            <person name="Silar P."/>
            <person name="Giraud T."/>
            <person name="Johannesson H."/>
        </authorList>
    </citation>
    <scope>NUCLEOTIDE SEQUENCE [LARGE SCALE GENOMIC DNA]</scope>
    <source>
        <strain evidence="9 10">CBS 112042</strain>
    </source>
</reference>
<proteinExistence type="predicted"/>
<keyword evidence="3" id="KW-0804">Transcription</keyword>
<evidence type="ECO:0000313" key="9">
    <source>
        <dbReference type="EMBL" id="KAK4649116.1"/>
    </source>
</evidence>
<keyword evidence="10" id="KW-1185">Reference proteome</keyword>
<dbReference type="InterPro" id="IPR051575">
    <property type="entry name" value="Myb-like_DNA-bd"/>
</dbReference>
<feature type="region of interest" description="Disordered" evidence="5">
    <location>
        <begin position="167"/>
        <end position="317"/>
    </location>
</feature>